<protein>
    <recommendedName>
        <fullName evidence="3">F5/8 type C domain-containing protein</fullName>
    </recommendedName>
</protein>
<evidence type="ECO:0000313" key="2">
    <source>
        <dbReference type="EMBL" id="KKL48432.1"/>
    </source>
</evidence>
<gene>
    <name evidence="2" type="ORF">LCGC14_2325570</name>
</gene>
<proteinExistence type="predicted"/>
<sequence>DVKYGDFGGSLPTTGIRWVAIRGLENLLQSDGSGTPKQWNFGTQGGTLFGATFAPEEDEVFTENSNWFSTSRAALVDVSTFDNTQGNLFSLEEGVDYGASHNEQDRGTVGSPYYVWDGVFNLIDNEDYWSVYLRDDISGFELTENEFPHFVWRQFKDPYRGVIKSKLVKAVTVLGFDDSFYPTDFQIQTLTDGADPTLDTSWTTLSQSTFTGVDTYNEGIGFTFIWPVAFESTGIRIYVTDSVYPPDDLNDLDDMGRSTQPGTPGYDLRGPETRIVSVQVFEEEAQAAVLEGTIETNHAWGSTATSTTFTPEHEASYLVDNNSRTFWQATGFEDTVTVTLDSPKTIDRFEWYMDEAYAKQVGTGLFTNAPASFTLKANSLLSGLETVIDVEGFEGLTFSGILNPPVTADTWIFDVASVQGQDENASSIIVHEFRLIEEQEQVDLLVELDDVFDRRPDSPNQRSTRITYAANTNAVANIILDGIDANNDVLFSERDFFTFWIWINDISLLDTNFGTIRLGNNRDTSYTWLLSHETLNSGWNELSLQFKEADDRAEILFQPGPNYDL</sequence>
<feature type="region of interest" description="Disordered" evidence="1">
    <location>
        <begin position="249"/>
        <end position="269"/>
    </location>
</feature>
<name>A0A0F9FBG5_9ZZZZ</name>
<feature type="non-terminal residue" evidence="2">
    <location>
        <position position="565"/>
    </location>
</feature>
<dbReference type="InterPro" id="IPR008979">
    <property type="entry name" value="Galactose-bd-like_sf"/>
</dbReference>
<comment type="caution">
    <text evidence="2">The sequence shown here is derived from an EMBL/GenBank/DDBJ whole genome shotgun (WGS) entry which is preliminary data.</text>
</comment>
<dbReference type="AlphaFoldDB" id="A0A0F9FBG5"/>
<dbReference type="EMBL" id="LAZR01033321">
    <property type="protein sequence ID" value="KKL48432.1"/>
    <property type="molecule type" value="Genomic_DNA"/>
</dbReference>
<reference evidence="2" key="1">
    <citation type="journal article" date="2015" name="Nature">
        <title>Complex archaea that bridge the gap between prokaryotes and eukaryotes.</title>
        <authorList>
            <person name="Spang A."/>
            <person name="Saw J.H."/>
            <person name="Jorgensen S.L."/>
            <person name="Zaremba-Niedzwiedzka K."/>
            <person name="Martijn J."/>
            <person name="Lind A.E."/>
            <person name="van Eijk R."/>
            <person name="Schleper C."/>
            <person name="Guy L."/>
            <person name="Ettema T.J."/>
        </authorList>
    </citation>
    <scope>NUCLEOTIDE SEQUENCE</scope>
</reference>
<accession>A0A0F9FBG5</accession>
<evidence type="ECO:0008006" key="3">
    <source>
        <dbReference type="Google" id="ProtNLM"/>
    </source>
</evidence>
<evidence type="ECO:0000256" key="1">
    <source>
        <dbReference type="SAM" id="MobiDB-lite"/>
    </source>
</evidence>
<dbReference type="Gene3D" id="2.60.120.260">
    <property type="entry name" value="Galactose-binding domain-like"/>
    <property type="match status" value="1"/>
</dbReference>
<feature type="non-terminal residue" evidence="2">
    <location>
        <position position="1"/>
    </location>
</feature>
<dbReference type="SUPFAM" id="SSF49785">
    <property type="entry name" value="Galactose-binding domain-like"/>
    <property type="match status" value="1"/>
</dbReference>
<organism evidence="2">
    <name type="scientific">marine sediment metagenome</name>
    <dbReference type="NCBI Taxonomy" id="412755"/>
    <lineage>
        <taxon>unclassified sequences</taxon>
        <taxon>metagenomes</taxon>
        <taxon>ecological metagenomes</taxon>
    </lineage>
</organism>